<dbReference type="InterPro" id="IPR029688">
    <property type="entry name" value="ICR"/>
</dbReference>
<dbReference type="Proteomes" id="UP000828251">
    <property type="component" value="Unassembled WGS sequence"/>
</dbReference>
<protein>
    <submittedName>
        <fullName evidence="4">Uncharacterized protein</fullName>
    </submittedName>
</protein>
<evidence type="ECO:0000256" key="3">
    <source>
        <dbReference type="SAM" id="MobiDB-lite"/>
    </source>
</evidence>
<evidence type="ECO:0000256" key="1">
    <source>
        <dbReference type="ARBA" id="ARBA00009778"/>
    </source>
</evidence>
<evidence type="ECO:0000313" key="5">
    <source>
        <dbReference type="Proteomes" id="UP000828251"/>
    </source>
</evidence>
<sequence length="136" mass="15457">MEAELKRLKVQANQWRKAAEAATAMLSNNGKYSDKTIPFDITIGSLKWESIDDDDDDGDDLSKEKNNMLRKIGVLWKKGNMPPRTIKGARSRPEPPSSLKDVPVKFKSKEAEAFFLTTRPHRIVKRYGILYAFMVG</sequence>
<evidence type="ECO:0000313" key="4">
    <source>
        <dbReference type="EMBL" id="KAH1108329.1"/>
    </source>
</evidence>
<comment type="caution">
    <text evidence="4">The sequence shown here is derived from an EMBL/GenBank/DDBJ whole genome shotgun (WGS) entry which is preliminary data.</text>
</comment>
<dbReference type="PANTHER" id="PTHR34224:SF4">
    <property type="entry name" value="INTERACTOR OF CONSTITUTIVE ACTIVE ROPS 2, CHLOROPLASTIC"/>
    <property type="match status" value="1"/>
</dbReference>
<keyword evidence="5" id="KW-1185">Reference proteome</keyword>
<keyword evidence="2" id="KW-0175">Coiled coil</keyword>
<dbReference type="PANTHER" id="PTHR34224">
    <property type="entry name" value="INTERACTOR OF CONSTITUTIVE ACTIVE ROPS 2, CHLOROPLASTIC-RELATED"/>
    <property type="match status" value="1"/>
</dbReference>
<dbReference type="EMBL" id="JAIQCV010000004">
    <property type="protein sequence ID" value="KAH1108329.1"/>
    <property type="molecule type" value="Genomic_DNA"/>
</dbReference>
<name>A0A9D4ADY1_9ROSI</name>
<accession>A0A9D4ADY1</accession>
<dbReference type="AlphaFoldDB" id="A0A9D4ADY1"/>
<gene>
    <name evidence="4" type="ORF">J1N35_012097</name>
</gene>
<feature type="region of interest" description="Disordered" evidence="3">
    <location>
        <begin position="80"/>
        <end position="101"/>
    </location>
</feature>
<dbReference type="OrthoDB" id="10432360at2759"/>
<comment type="similarity">
    <text evidence="1">Belongs to the ICR family.</text>
</comment>
<organism evidence="4 5">
    <name type="scientific">Gossypium stocksii</name>
    <dbReference type="NCBI Taxonomy" id="47602"/>
    <lineage>
        <taxon>Eukaryota</taxon>
        <taxon>Viridiplantae</taxon>
        <taxon>Streptophyta</taxon>
        <taxon>Embryophyta</taxon>
        <taxon>Tracheophyta</taxon>
        <taxon>Spermatophyta</taxon>
        <taxon>Magnoliopsida</taxon>
        <taxon>eudicotyledons</taxon>
        <taxon>Gunneridae</taxon>
        <taxon>Pentapetalae</taxon>
        <taxon>rosids</taxon>
        <taxon>malvids</taxon>
        <taxon>Malvales</taxon>
        <taxon>Malvaceae</taxon>
        <taxon>Malvoideae</taxon>
        <taxon>Gossypium</taxon>
    </lineage>
</organism>
<evidence type="ECO:0000256" key="2">
    <source>
        <dbReference type="ARBA" id="ARBA00023054"/>
    </source>
</evidence>
<proteinExistence type="inferred from homology"/>
<reference evidence="4 5" key="1">
    <citation type="journal article" date="2021" name="Plant Biotechnol. J.">
        <title>Multi-omics assisted identification of the key and species-specific regulatory components of drought-tolerant mechanisms in Gossypium stocksii.</title>
        <authorList>
            <person name="Yu D."/>
            <person name="Ke L."/>
            <person name="Zhang D."/>
            <person name="Wu Y."/>
            <person name="Sun Y."/>
            <person name="Mei J."/>
            <person name="Sun J."/>
            <person name="Sun Y."/>
        </authorList>
    </citation>
    <scope>NUCLEOTIDE SEQUENCE [LARGE SCALE GENOMIC DNA]</scope>
    <source>
        <strain evidence="5">cv. E1</strain>
        <tissue evidence="4">Leaf</tissue>
    </source>
</reference>